<evidence type="ECO:0008006" key="11">
    <source>
        <dbReference type="Google" id="ProtNLM"/>
    </source>
</evidence>
<evidence type="ECO:0000256" key="5">
    <source>
        <dbReference type="ARBA" id="ARBA00023145"/>
    </source>
</evidence>
<protein>
    <recommendedName>
        <fullName evidence="11">Adenosylmethionine decarboxylase</fullName>
    </recommendedName>
</protein>
<keyword evidence="8" id="KW-0670">Pyruvate</keyword>
<comment type="cofactor">
    <cofactor evidence="1">
        <name>pyruvate</name>
        <dbReference type="ChEBI" id="CHEBI:15361"/>
    </cofactor>
</comment>
<evidence type="ECO:0000256" key="6">
    <source>
        <dbReference type="ARBA" id="ARBA00023239"/>
    </source>
</evidence>
<dbReference type="GO" id="GO:0008295">
    <property type="term" value="P:spermidine biosynthetic process"/>
    <property type="evidence" value="ECO:0007669"/>
    <property type="project" value="InterPro"/>
</dbReference>
<evidence type="ECO:0000256" key="8">
    <source>
        <dbReference type="ARBA" id="ARBA00023317"/>
    </source>
</evidence>
<name>A0A429G5C4_9CREN</name>
<keyword evidence="6" id="KW-0456">Lyase</keyword>
<keyword evidence="7" id="KW-0704">Schiff base</keyword>
<dbReference type="AlphaFoldDB" id="A0A429G5C4"/>
<accession>A0A429G5C4</accession>
<organism evidence="9 10">
    <name type="scientific">Candidatus Korarchaeum cryptofilum</name>
    <dbReference type="NCBI Taxonomy" id="498846"/>
    <lineage>
        <taxon>Archaea</taxon>
        <taxon>Thermoproteota</taxon>
        <taxon>Candidatus Korarchaeia</taxon>
        <taxon>Candidatus Korarchaeales</taxon>
        <taxon>Candidatus Korarchaeaceae</taxon>
        <taxon>Candidatus Korarchaeum</taxon>
    </lineage>
</organism>
<dbReference type="EMBL" id="RCOR01000022">
    <property type="protein sequence ID" value="RSN68998.1"/>
    <property type="molecule type" value="Genomic_DNA"/>
</dbReference>
<keyword evidence="3" id="KW-0068">Autocatalytic cleavage</keyword>
<dbReference type="RefSeq" id="WP_125741505.1">
    <property type="nucleotide sequence ID" value="NZ_RCOR01000022.1"/>
</dbReference>
<dbReference type="GO" id="GO:0005829">
    <property type="term" value="C:cytosol"/>
    <property type="evidence" value="ECO:0007669"/>
    <property type="project" value="TreeGrafter"/>
</dbReference>
<evidence type="ECO:0000256" key="2">
    <source>
        <dbReference type="ARBA" id="ARBA00022793"/>
    </source>
</evidence>
<dbReference type="SUPFAM" id="SSF56276">
    <property type="entry name" value="S-adenosylmethionine decarboxylase"/>
    <property type="match status" value="1"/>
</dbReference>
<evidence type="ECO:0000313" key="10">
    <source>
        <dbReference type="Proteomes" id="UP000278149"/>
    </source>
</evidence>
<evidence type="ECO:0000256" key="7">
    <source>
        <dbReference type="ARBA" id="ARBA00023270"/>
    </source>
</evidence>
<evidence type="ECO:0000313" key="9">
    <source>
        <dbReference type="EMBL" id="RSN68998.1"/>
    </source>
</evidence>
<reference evidence="9 10" key="1">
    <citation type="submission" date="2018-10" db="EMBL/GenBank/DDBJ databases">
        <title>Co-occurring genomic capacity for anaerobic methane metabolism and dissimilatory sulfite reduction discovered in the Korarchaeota.</title>
        <authorList>
            <person name="Mckay L.J."/>
            <person name="Dlakic M."/>
            <person name="Fields M.W."/>
            <person name="Delmont T.O."/>
            <person name="Eren A.M."/>
            <person name="Jay Z.J."/>
            <person name="Klingelsmith K.B."/>
            <person name="Rusch D.B."/>
            <person name="Inskeep W.P."/>
        </authorList>
    </citation>
    <scope>NUCLEOTIDE SEQUENCE [LARGE SCALE GENOMIC DNA]</scope>
    <source>
        <strain evidence="9 10">WS</strain>
    </source>
</reference>
<keyword evidence="2" id="KW-0210">Decarboxylase</keyword>
<dbReference type="Pfam" id="PF02675">
    <property type="entry name" value="AdoMet_dc"/>
    <property type="match status" value="1"/>
</dbReference>
<gene>
    <name evidence="9" type="ORF">D9Q81_04175</name>
</gene>
<evidence type="ECO:0000256" key="4">
    <source>
        <dbReference type="ARBA" id="ARBA00023115"/>
    </source>
</evidence>
<evidence type="ECO:0000256" key="1">
    <source>
        <dbReference type="ARBA" id="ARBA00001928"/>
    </source>
</evidence>
<comment type="caution">
    <text evidence="9">The sequence shown here is derived from an EMBL/GenBank/DDBJ whole genome shotgun (WGS) entry which is preliminary data.</text>
</comment>
<dbReference type="Gene3D" id="3.60.90.10">
    <property type="entry name" value="S-adenosylmethionine decarboxylase"/>
    <property type="match status" value="1"/>
</dbReference>
<proteinExistence type="predicted"/>
<keyword evidence="5" id="KW-0865">Zymogen</keyword>
<dbReference type="InterPro" id="IPR003826">
    <property type="entry name" value="AdoMetDC_fam_prok"/>
</dbReference>
<dbReference type="GO" id="GO:0004014">
    <property type="term" value="F:adenosylmethionine decarboxylase activity"/>
    <property type="evidence" value="ECO:0007669"/>
    <property type="project" value="InterPro"/>
</dbReference>
<dbReference type="PANTHER" id="PTHR33866:SF2">
    <property type="entry name" value="S-ADENOSYLMETHIONINE DECARBOXYLASE PROENZYME"/>
    <property type="match status" value="1"/>
</dbReference>
<keyword evidence="4" id="KW-0620">Polyamine biosynthesis</keyword>
<sequence length="130" mass="14500">MERAFEYHVIGELFGVSRNLLEDISFVESALIESVMNSGLTLFDIITMRKPNGGVLSIAIIGESHAAVHTWPESGSITVSISSCKDAVSTWRVFWELKRIFGARDHKAIELRSGILLLERAREDLLEAII</sequence>
<dbReference type="InterPro" id="IPR016067">
    <property type="entry name" value="S-AdoMet_deCO2ase_core"/>
</dbReference>
<evidence type="ECO:0000256" key="3">
    <source>
        <dbReference type="ARBA" id="ARBA00022813"/>
    </source>
</evidence>
<dbReference type="PANTHER" id="PTHR33866">
    <property type="entry name" value="S-ADENOSYLMETHIONINE DECARBOXYLASE PROENZYME"/>
    <property type="match status" value="1"/>
</dbReference>
<dbReference type="Proteomes" id="UP000278149">
    <property type="component" value="Unassembled WGS sequence"/>
</dbReference>